<name>A0AAE1J2Y8_9FABA</name>
<evidence type="ECO:0000313" key="3">
    <source>
        <dbReference type="Proteomes" id="UP001293593"/>
    </source>
</evidence>
<feature type="compositionally biased region" description="Low complexity" evidence="1">
    <location>
        <begin position="141"/>
        <end position="152"/>
    </location>
</feature>
<proteinExistence type="predicted"/>
<reference evidence="2" key="1">
    <citation type="submission" date="2023-10" db="EMBL/GenBank/DDBJ databases">
        <title>Chromosome-level genome of the transformable northern wattle, Acacia crassicarpa.</title>
        <authorList>
            <person name="Massaro I."/>
            <person name="Sinha N.R."/>
            <person name="Poethig S."/>
            <person name="Leichty A.R."/>
        </authorList>
    </citation>
    <scope>NUCLEOTIDE SEQUENCE</scope>
    <source>
        <strain evidence="2">Acra3RX</strain>
        <tissue evidence="2">Leaf</tissue>
    </source>
</reference>
<sequence length="339" mass="37064">MRSIVDASSGGSILMKSYEEAHDLLERMAMNSHQWPADRATSSRTVAGVHELDAMTALAAQVSSLTHIVKGLTLPSSNTSLQPSQVACVYCGGEHLSSQCSANPESINFINNFSKGSNTNNPYLKTYNPGWRQHPNFSWNSQGSQAAGQSSAPQYSNRTSNPPGFTQQARQQGSESDPQHSMLTLLKDYMAKDDAIIQNQQVTLRNLENQVGQLATTLNNRPSGALPNDTEVPRIQGREEVKMIELQSGKSLEPMKATKQPMVVTDLRPEKFKEGQESTEHPDYDLGTATLPPCVAMDEHVQYPIRNATASSSKQSHDHGPSAIPKPPSPFPQRLKKQG</sequence>
<dbReference type="EMBL" id="JAWXYG010000010">
    <property type="protein sequence ID" value="KAK4260714.1"/>
    <property type="molecule type" value="Genomic_DNA"/>
</dbReference>
<evidence type="ECO:0000313" key="2">
    <source>
        <dbReference type="EMBL" id="KAK4260714.1"/>
    </source>
</evidence>
<accession>A0AAE1J2Y8</accession>
<organism evidence="2 3">
    <name type="scientific">Acacia crassicarpa</name>
    <name type="common">northern wattle</name>
    <dbReference type="NCBI Taxonomy" id="499986"/>
    <lineage>
        <taxon>Eukaryota</taxon>
        <taxon>Viridiplantae</taxon>
        <taxon>Streptophyta</taxon>
        <taxon>Embryophyta</taxon>
        <taxon>Tracheophyta</taxon>
        <taxon>Spermatophyta</taxon>
        <taxon>Magnoliopsida</taxon>
        <taxon>eudicotyledons</taxon>
        <taxon>Gunneridae</taxon>
        <taxon>Pentapetalae</taxon>
        <taxon>rosids</taxon>
        <taxon>fabids</taxon>
        <taxon>Fabales</taxon>
        <taxon>Fabaceae</taxon>
        <taxon>Caesalpinioideae</taxon>
        <taxon>mimosoid clade</taxon>
        <taxon>Acacieae</taxon>
        <taxon>Acacia</taxon>
    </lineage>
</organism>
<gene>
    <name evidence="2" type="ORF">QN277_003793</name>
</gene>
<feature type="region of interest" description="Disordered" evidence="1">
    <location>
        <begin position="134"/>
        <end position="179"/>
    </location>
</feature>
<feature type="region of interest" description="Disordered" evidence="1">
    <location>
        <begin position="300"/>
        <end position="339"/>
    </location>
</feature>
<protein>
    <recommendedName>
        <fullName evidence="4">Retrotransposon gag domain-containing protein</fullName>
    </recommendedName>
</protein>
<keyword evidence="3" id="KW-1185">Reference proteome</keyword>
<evidence type="ECO:0008006" key="4">
    <source>
        <dbReference type="Google" id="ProtNLM"/>
    </source>
</evidence>
<comment type="caution">
    <text evidence="2">The sequence shown here is derived from an EMBL/GenBank/DDBJ whole genome shotgun (WGS) entry which is preliminary data.</text>
</comment>
<dbReference type="Proteomes" id="UP001293593">
    <property type="component" value="Unassembled WGS sequence"/>
</dbReference>
<evidence type="ECO:0000256" key="1">
    <source>
        <dbReference type="SAM" id="MobiDB-lite"/>
    </source>
</evidence>
<feature type="compositionally biased region" description="Polar residues" evidence="1">
    <location>
        <begin position="153"/>
        <end position="179"/>
    </location>
</feature>
<dbReference type="AlphaFoldDB" id="A0AAE1J2Y8"/>